<dbReference type="Proteomes" id="UP000515243">
    <property type="component" value="Chromosome 1"/>
</dbReference>
<feature type="transmembrane region" description="Helical" evidence="4">
    <location>
        <begin position="119"/>
        <end position="138"/>
    </location>
</feature>
<proteinExistence type="predicted"/>
<evidence type="ECO:0000313" key="7">
    <source>
        <dbReference type="Proteomes" id="UP000515243"/>
    </source>
</evidence>
<evidence type="ECO:0000256" key="3">
    <source>
        <dbReference type="SAM" id="MobiDB-lite"/>
    </source>
</evidence>
<gene>
    <name evidence="6" type="ORF">FF104_12805</name>
</gene>
<feature type="domain" description="DUF4236" evidence="5">
    <location>
        <begin position="3"/>
        <end position="55"/>
    </location>
</feature>
<keyword evidence="4" id="KW-1133">Transmembrane helix</keyword>
<dbReference type="Pfam" id="PF14020">
    <property type="entry name" value="DUF4236"/>
    <property type="match status" value="1"/>
</dbReference>
<dbReference type="Pfam" id="PF19127">
    <property type="entry name" value="Choline_bind_3"/>
    <property type="match status" value="1"/>
</dbReference>
<keyword evidence="4" id="KW-0472">Membrane</keyword>
<evidence type="ECO:0000259" key="5">
    <source>
        <dbReference type="Pfam" id="PF14020"/>
    </source>
</evidence>
<keyword evidence="1" id="KW-0677">Repeat</keyword>
<evidence type="ECO:0000256" key="1">
    <source>
        <dbReference type="ARBA" id="ARBA00022737"/>
    </source>
</evidence>
<accession>A0AAP9RFZ3</accession>
<dbReference type="Gene3D" id="2.10.270.10">
    <property type="entry name" value="Cholin Binding"/>
    <property type="match status" value="1"/>
</dbReference>
<dbReference type="AlphaFoldDB" id="A0AAP9RFZ3"/>
<dbReference type="InterPro" id="IPR018337">
    <property type="entry name" value="Cell_wall/Cho-bd_repeat"/>
</dbReference>
<dbReference type="Pfam" id="PF01473">
    <property type="entry name" value="Choline_bind_1"/>
    <property type="match status" value="2"/>
</dbReference>
<dbReference type="RefSeq" id="WP_035762802.1">
    <property type="nucleotide sequence ID" value="NZ_AP019716.1"/>
</dbReference>
<dbReference type="GeneID" id="92945059"/>
<evidence type="ECO:0000313" key="6">
    <source>
        <dbReference type="EMBL" id="QMW91817.1"/>
    </source>
</evidence>
<evidence type="ECO:0000256" key="4">
    <source>
        <dbReference type="SAM" id="Phobius"/>
    </source>
</evidence>
<reference evidence="6 7" key="1">
    <citation type="submission" date="2019-05" db="EMBL/GenBank/DDBJ databases">
        <authorList>
            <person name="Schori C."/>
            <person name="Ahrens C."/>
        </authorList>
    </citation>
    <scope>NUCLEOTIDE SEQUENCE [LARGE SCALE GENOMIC DNA]</scope>
    <source>
        <strain evidence="6 7">DSM 10702</strain>
    </source>
</reference>
<evidence type="ECO:0000256" key="2">
    <source>
        <dbReference type="PROSITE-ProRule" id="PRU00591"/>
    </source>
</evidence>
<feature type="repeat" description="Cell wall-binding" evidence="2">
    <location>
        <begin position="181"/>
        <end position="200"/>
    </location>
</feature>
<dbReference type="EMBL" id="CP040626">
    <property type="protein sequence ID" value="QMW91817.1"/>
    <property type="molecule type" value="Genomic_DNA"/>
</dbReference>
<feature type="compositionally biased region" description="Low complexity" evidence="3">
    <location>
        <begin position="68"/>
        <end position="82"/>
    </location>
</feature>
<sequence>MGFRFRKSKNFGPFRINVSKSGIGWSVGTKGLRYTKRADGKRQTTLSVPGTGISYVDVHGNNKKKSEPSYPTSNNSYIPNNNNNKPPFYKQKWFMWLMLLFIPPVGIVLMWLYSEYKKVPKVVLSLFFGIVAIAAYTGQSTTHPVTTSNNDTVVTQEQTLSQNNKENDPIDESIISEEPKLTGWQNINNITYYYDNDGNPKAGWIEDNNKYYYCDNNGVMKTGWIQDNNEYYYCSSDGSMQKGWVQDNGNWYYLNDNGTMAKNITKDGYTINSSGIATKEVVQASQNNTQSNSNTTYNNSSQASNSIGNTVYIASSGKGKKYHSNPNCSKMNGTISLTADEAKSRGYTPCSKCY</sequence>
<protein>
    <submittedName>
        <fullName evidence="6">DUF4236 domain-containing protein</fullName>
    </submittedName>
</protein>
<feature type="repeat" description="Cell wall-binding" evidence="2">
    <location>
        <begin position="221"/>
        <end position="240"/>
    </location>
</feature>
<dbReference type="SUPFAM" id="SSF69360">
    <property type="entry name" value="Cell wall binding repeat"/>
    <property type="match status" value="1"/>
</dbReference>
<feature type="repeat" description="Cell wall-binding" evidence="2">
    <location>
        <begin position="241"/>
        <end position="260"/>
    </location>
</feature>
<name>A0AAP9RFZ3_CLOBU</name>
<keyword evidence="4" id="KW-0812">Transmembrane</keyword>
<organism evidence="6 7">
    <name type="scientific">Clostridium butyricum</name>
    <dbReference type="NCBI Taxonomy" id="1492"/>
    <lineage>
        <taxon>Bacteria</taxon>
        <taxon>Bacillati</taxon>
        <taxon>Bacillota</taxon>
        <taxon>Clostridia</taxon>
        <taxon>Eubacteriales</taxon>
        <taxon>Clostridiaceae</taxon>
        <taxon>Clostridium</taxon>
    </lineage>
</organism>
<feature type="repeat" description="Cell wall-binding" evidence="2">
    <location>
        <begin position="201"/>
        <end position="220"/>
    </location>
</feature>
<feature type="transmembrane region" description="Helical" evidence="4">
    <location>
        <begin position="93"/>
        <end position="113"/>
    </location>
</feature>
<dbReference type="PROSITE" id="PS51170">
    <property type="entry name" value="CW"/>
    <property type="match status" value="4"/>
</dbReference>
<feature type="region of interest" description="Disordered" evidence="3">
    <location>
        <begin position="59"/>
        <end position="82"/>
    </location>
</feature>
<dbReference type="InterPro" id="IPR025330">
    <property type="entry name" value="DUF4236"/>
</dbReference>